<organism evidence="6 7">
    <name type="scientific">Tistrella bauzanensis</name>
    <dbReference type="NCBI Taxonomy" id="657419"/>
    <lineage>
        <taxon>Bacteria</taxon>
        <taxon>Pseudomonadati</taxon>
        <taxon>Pseudomonadota</taxon>
        <taxon>Alphaproteobacteria</taxon>
        <taxon>Geminicoccales</taxon>
        <taxon>Geminicoccaceae</taxon>
        <taxon>Tistrella</taxon>
    </lineage>
</organism>
<name>A0ABQ1IAW9_9PROT</name>
<dbReference type="InterPro" id="IPR028081">
    <property type="entry name" value="Leu-bd"/>
</dbReference>
<dbReference type="EMBL" id="BMDZ01000009">
    <property type="protein sequence ID" value="GGB32590.1"/>
    <property type="molecule type" value="Genomic_DNA"/>
</dbReference>
<sequence>MHRKSLTGLLTAALVAGTATAALAADEIKIGNLVDYTGSTSTVSKPFSEGKIDAFEWINAHGGINGKKIVLDTVDYSYQAPRAIAAYKRWVSDFGAVAIAGWGTADTEALVGFLAKDEMPFYSGSYSAHLTDATGKVATTKTPAPYNFFYNASYSDALRGMLQWAAEDWKKQGKEGKPIYVHMGDNHPYPNAARKAGEEYARELGFEVKPAIQYTLAPADFKAQCLTLKETDANYAYLGNTAGSNISLLKSCETVGVTAQFMANIWGFDESAAEAAGSAANGVVWMVGSATWNDDVPGMKLVHEIAGGGDYRPVHYVRGVCTAYYMKEAMEWADKNGGITGPNIKKAMYQKTDWVPEGLEGVCFPSTWTEEDHRGTIDMYVYQGEMKDGKFSMNRLAETRIDRRPEWLGW</sequence>
<gene>
    <name evidence="6" type="ORF">GCM10011505_12550</name>
</gene>
<dbReference type="CDD" id="cd06334">
    <property type="entry name" value="PBP1_ABC_ligand_binding-like"/>
    <property type="match status" value="1"/>
</dbReference>
<keyword evidence="2 4" id="KW-0732">Signal</keyword>
<dbReference type="PANTHER" id="PTHR30483">
    <property type="entry name" value="LEUCINE-SPECIFIC-BINDING PROTEIN"/>
    <property type="match status" value="1"/>
</dbReference>
<reference evidence="7" key="1">
    <citation type="journal article" date="2019" name="Int. J. Syst. Evol. Microbiol.">
        <title>The Global Catalogue of Microorganisms (GCM) 10K type strain sequencing project: providing services to taxonomists for standard genome sequencing and annotation.</title>
        <authorList>
            <consortium name="The Broad Institute Genomics Platform"/>
            <consortium name="The Broad Institute Genome Sequencing Center for Infectious Disease"/>
            <person name="Wu L."/>
            <person name="Ma J."/>
        </authorList>
    </citation>
    <scope>NUCLEOTIDE SEQUENCE [LARGE SCALE GENOMIC DNA]</scope>
    <source>
        <strain evidence="7">CGMCC 1.10188</strain>
    </source>
</reference>
<feature type="chain" id="PRO_5045791821" evidence="4">
    <location>
        <begin position="25"/>
        <end position="410"/>
    </location>
</feature>
<evidence type="ECO:0000256" key="4">
    <source>
        <dbReference type="SAM" id="SignalP"/>
    </source>
</evidence>
<feature type="domain" description="Leucine-binding protein" evidence="5">
    <location>
        <begin position="27"/>
        <end position="389"/>
    </location>
</feature>
<protein>
    <submittedName>
        <fullName evidence="6">Branched-chain amino acid ABC transporter substrate-binding protein</fullName>
    </submittedName>
</protein>
<keyword evidence="7" id="KW-1185">Reference proteome</keyword>
<dbReference type="InterPro" id="IPR028082">
    <property type="entry name" value="Peripla_BP_I"/>
</dbReference>
<feature type="signal peptide" evidence="4">
    <location>
        <begin position="1"/>
        <end position="24"/>
    </location>
</feature>
<comment type="similarity">
    <text evidence="1">Belongs to the leucine-binding protein family.</text>
</comment>
<dbReference type="RefSeq" id="WP_188575867.1">
    <property type="nucleotide sequence ID" value="NZ_BMDZ01000009.1"/>
</dbReference>
<evidence type="ECO:0000256" key="1">
    <source>
        <dbReference type="ARBA" id="ARBA00010062"/>
    </source>
</evidence>
<evidence type="ECO:0000259" key="5">
    <source>
        <dbReference type="Pfam" id="PF13458"/>
    </source>
</evidence>
<accession>A0ABQ1IAW9</accession>
<proteinExistence type="inferred from homology"/>
<dbReference type="InterPro" id="IPR051010">
    <property type="entry name" value="BCAA_transport"/>
</dbReference>
<dbReference type="PANTHER" id="PTHR30483:SF38">
    <property type="entry name" value="BLR7848 PROTEIN"/>
    <property type="match status" value="1"/>
</dbReference>
<dbReference type="SUPFAM" id="SSF53822">
    <property type="entry name" value="Periplasmic binding protein-like I"/>
    <property type="match status" value="1"/>
</dbReference>
<evidence type="ECO:0000256" key="2">
    <source>
        <dbReference type="ARBA" id="ARBA00022729"/>
    </source>
</evidence>
<dbReference type="Gene3D" id="3.40.50.2300">
    <property type="match status" value="2"/>
</dbReference>
<comment type="caution">
    <text evidence="6">The sequence shown here is derived from an EMBL/GenBank/DDBJ whole genome shotgun (WGS) entry which is preliminary data.</text>
</comment>
<keyword evidence="3" id="KW-0813">Transport</keyword>
<dbReference type="Pfam" id="PF13458">
    <property type="entry name" value="Peripla_BP_6"/>
    <property type="match status" value="1"/>
</dbReference>
<evidence type="ECO:0000313" key="6">
    <source>
        <dbReference type="EMBL" id="GGB32590.1"/>
    </source>
</evidence>
<keyword evidence="3" id="KW-0029">Amino-acid transport</keyword>
<evidence type="ECO:0000313" key="7">
    <source>
        <dbReference type="Proteomes" id="UP000603352"/>
    </source>
</evidence>
<evidence type="ECO:0000256" key="3">
    <source>
        <dbReference type="ARBA" id="ARBA00022970"/>
    </source>
</evidence>
<dbReference type="Proteomes" id="UP000603352">
    <property type="component" value="Unassembled WGS sequence"/>
</dbReference>